<dbReference type="RefSeq" id="XP_008026927.1">
    <property type="nucleotide sequence ID" value="XM_008028736.1"/>
</dbReference>
<dbReference type="GeneID" id="19402354"/>
<protein>
    <recommendedName>
        <fullName evidence="2">DUF4939 domain-containing protein</fullName>
    </recommendedName>
</protein>
<feature type="region of interest" description="Disordered" evidence="1">
    <location>
        <begin position="1"/>
        <end position="44"/>
    </location>
</feature>
<dbReference type="InterPro" id="IPR032549">
    <property type="entry name" value="DUF4939"/>
</dbReference>
<keyword evidence="4" id="KW-1185">Reference proteome</keyword>
<name>R0JWB7_EXST2</name>
<evidence type="ECO:0000313" key="4">
    <source>
        <dbReference type="Proteomes" id="UP000016935"/>
    </source>
</evidence>
<feature type="domain" description="DUF4939" evidence="2">
    <location>
        <begin position="71"/>
        <end position="169"/>
    </location>
</feature>
<proteinExistence type="predicted"/>
<dbReference type="Proteomes" id="UP000016935">
    <property type="component" value="Unassembled WGS sequence"/>
</dbReference>
<evidence type="ECO:0000256" key="1">
    <source>
        <dbReference type="SAM" id="MobiDB-lite"/>
    </source>
</evidence>
<feature type="compositionally biased region" description="Polar residues" evidence="1">
    <location>
        <begin position="1"/>
        <end position="11"/>
    </location>
</feature>
<evidence type="ECO:0000313" key="3">
    <source>
        <dbReference type="EMBL" id="EOA85243.1"/>
    </source>
</evidence>
<gene>
    <name evidence="3" type="ORF">SETTUDRAFT_20760</name>
</gene>
<organism evidence="3 4">
    <name type="scientific">Exserohilum turcicum (strain 28A)</name>
    <name type="common">Northern leaf blight fungus</name>
    <name type="synonym">Setosphaeria turcica</name>
    <dbReference type="NCBI Taxonomy" id="671987"/>
    <lineage>
        <taxon>Eukaryota</taxon>
        <taxon>Fungi</taxon>
        <taxon>Dikarya</taxon>
        <taxon>Ascomycota</taxon>
        <taxon>Pezizomycotina</taxon>
        <taxon>Dothideomycetes</taxon>
        <taxon>Pleosporomycetidae</taxon>
        <taxon>Pleosporales</taxon>
        <taxon>Pleosporineae</taxon>
        <taxon>Pleosporaceae</taxon>
        <taxon>Exserohilum</taxon>
    </lineage>
</organism>
<feature type="compositionally biased region" description="Low complexity" evidence="1">
    <location>
        <begin position="12"/>
        <end position="23"/>
    </location>
</feature>
<dbReference type="HOGENOM" id="CLU_1441872_0_0_1"/>
<dbReference type="OrthoDB" id="3686619at2759"/>
<dbReference type="eggNOG" id="ENOG502SZCW">
    <property type="taxonomic scope" value="Eukaryota"/>
</dbReference>
<reference evidence="3 4" key="2">
    <citation type="journal article" date="2013" name="PLoS Genet.">
        <title>Comparative genome structure, secondary metabolite, and effector coding capacity across Cochliobolus pathogens.</title>
        <authorList>
            <person name="Condon B.J."/>
            <person name="Leng Y."/>
            <person name="Wu D."/>
            <person name="Bushley K.E."/>
            <person name="Ohm R.A."/>
            <person name="Otillar R."/>
            <person name="Martin J."/>
            <person name="Schackwitz W."/>
            <person name="Grimwood J."/>
            <person name="MohdZainudin N."/>
            <person name="Xue C."/>
            <person name="Wang R."/>
            <person name="Manning V.A."/>
            <person name="Dhillon B."/>
            <person name="Tu Z.J."/>
            <person name="Steffenson B.J."/>
            <person name="Salamov A."/>
            <person name="Sun H."/>
            <person name="Lowry S."/>
            <person name="LaButti K."/>
            <person name="Han J."/>
            <person name="Copeland A."/>
            <person name="Lindquist E."/>
            <person name="Barry K."/>
            <person name="Schmutz J."/>
            <person name="Baker S.E."/>
            <person name="Ciuffetti L.M."/>
            <person name="Grigoriev I.V."/>
            <person name="Zhong S."/>
            <person name="Turgeon B.G."/>
        </authorList>
    </citation>
    <scope>NUCLEOTIDE SEQUENCE [LARGE SCALE GENOMIC DNA]</scope>
    <source>
        <strain evidence="4">28A</strain>
    </source>
</reference>
<accession>R0JWB7</accession>
<dbReference type="Pfam" id="PF16297">
    <property type="entry name" value="DUF4939"/>
    <property type="match status" value="1"/>
</dbReference>
<dbReference type="AlphaFoldDB" id="R0JWB7"/>
<reference evidence="3 4" key="1">
    <citation type="journal article" date="2012" name="PLoS Pathog.">
        <title>Diverse lifestyles and strategies of plant pathogenesis encoded in the genomes of eighteen Dothideomycetes fungi.</title>
        <authorList>
            <person name="Ohm R.A."/>
            <person name="Feau N."/>
            <person name="Henrissat B."/>
            <person name="Schoch C.L."/>
            <person name="Horwitz B.A."/>
            <person name="Barry K.W."/>
            <person name="Condon B.J."/>
            <person name="Copeland A.C."/>
            <person name="Dhillon B."/>
            <person name="Glaser F."/>
            <person name="Hesse C.N."/>
            <person name="Kosti I."/>
            <person name="LaButti K."/>
            <person name="Lindquist E.A."/>
            <person name="Lucas S."/>
            <person name="Salamov A.A."/>
            <person name="Bradshaw R.E."/>
            <person name="Ciuffetti L."/>
            <person name="Hamelin R.C."/>
            <person name="Kema G.H.J."/>
            <person name="Lawrence C."/>
            <person name="Scott J.A."/>
            <person name="Spatafora J.W."/>
            <person name="Turgeon B.G."/>
            <person name="de Wit P.J.G.M."/>
            <person name="Zhong S."/>
            <person name="Goodwin S.B."/>
            <person name="Grigoriev I.V."/>
        </authorList>
    </citation>
    <scope>NUCLEOTIDE SEQUENCE [LARGE SCALE GENOMIC DNA]</scope>
    <source>
        <strain evidence="4">28A</strain>
    </source>
</reference>
<feature type="compositionally biased region" description="Acidic residues" evidence="1">
    <location>
        <begin position="28"/>
        <end position="43"/>
    </location>
</feature>
<sequence length="189" mass="21544">MSHNHSQSQANVGGPVQGPGQVPRPAIDDEMLTPSDEEDDDEDARNLRELRNLRRQATITQRQMASMQDMINQLSSQLMATPNEKKSIMKPKIAAPEKFDGTHTELWTFLTNIDLYCEYNGVPTDQDKILVTSTYMKGRAAKWMEPYVKDFLKDADNLGTKNETQGIFGNWDNFKKEMGRIFGEIDEKN</sequence>
<dbReference type="STRING" id="671987.R0JWB7"/>
<evidence type="ECO:0000259" key="2">
    <source>
        <dbReference type="Pfam" id="PF16297"/>
    </source>
</evidence>
<dbReference type="EMBL" id="KB908703">
    <property type="protein sequence ID" value="EOA85243.1"/>
    <property type="molecule type" value="Genomic_DNA"/>
</dbReference>